<dbReference type="OrthoDB" id="9801912at2"/>
<dbReference type="GO" id="GO:0030288">
    <property type="term" value="C:outer membrane-bounded periplasmic space"/>
    <property type="evidence" value="ECO:0007669"/>
    <property type="project" value="TreeGrafter"/>
</dbReference>
<dbReference type="AlphaFoldDB" id="A0A7X4YR10"/>
<comment type="caution">
    <text evidence="8">The sequence shown here is derived from an EMBL/GenBank/DDBJ whole genome shotgun (WGS) entry which is preliminary data.</text>
</comment>
<evidence type="ECO:0000313" key="8">
    <source>
        <dbReference type="EMBL" id="NBC70011.1"/>
    </source>
</evidence>
<evidence type="ECO:0000256" key="2">
    <source>
        <dbReference type="ARBA" id="ARBA00005695"/>
    </source>
</evidence>
<dbReference type="RefSeq" id="WP_161698516.1">
    <property type="nucleotide sequence ID" value="NZ_JAAAMU010000006.1"/>
</dbReference>
<keyword evidence="4 6" id="KW-0732">Signal</keyword>
<evidence type="ECO:0000256" key="3">
    <source>
        <dbReference type="ARBA" id="ARBA00022448"/>
    </source>
</evidence>
<evidence type="ECO:0000256" key="5">
    <source>
        <dbReference type="ARBA" id="ARBA00022856"/>
    </source>
</evidence>
<feature type="signal peptide" evidence="6">
    <location>
        <begin position="1"/>
        <end position="19"/>
    </location>
</feature>
<dbReference type="GO" id="GO:1904680">
    <property type="term" value="F:peptide transmembrane transporter activity"/>
    <property type="evidence" value="ECO:0007669"/>
    <property type="project" value="TreeGrafter"/>
</dbReference>
<feature type="chain" id="PRO_5038408075" evidence="6">
    <location>
        <begin position="20"/>
        <end position="530"/>
    </location>
</feature>
<organism evidence="8 9">
    <name type="scientific">Paenibacillus sacheonensis</name>
    <dbReference type="NCBI Taxonomy" id="742054"/>
    <lineage>
        <taxon>Bacteria</taxon>
        <taxon>Bacillati</taxon>
        <taxon>Bacillota</taxon>
        <taxon>Bacilli</taxon>
        <taxon>Bacillales</taxon>
        <taxon>Paenibacillaceae</taxon>
        <taxon>Paenibacillus</taxon>
    </lineage>
</organism>
<dbReference type="SUPFAM" id="SSF53850">
    <property type="entry name" value="Periplasmic binding protein-like II"/>
    <property type="match status" value="1"/>
</dbReference>
<dbReference type="GO" id="GO:0015833">
    <property type="term" value="P:peptide transport"/>
    <property type="evidence" value="ECO:0007669"/>
    <property type="project" value="UniProtKB-KW"/>
</dbReference>
<dbReference type="Gene3D" id="3.40.190.10">
    <property type="entry name" value="Periplasmic binding protein-like II"/>
    <property type="match status" value="1"/>
</dbReference>
<keyword evidence="9" id="KW-1185">Reference proteome</keyword>
<gene>
    <name evidence="8" type="ORF">GT003_13520</name>
</gene>
<dbReference type="InterPro" id="IPR039424">
    <property type="entry name" value="SBP_5"/>
</dbReference>
<sequence>MIGIKLLLAGVLGFGTAGAGVSSEPAPAWKQQLAIGSYSSPASLDPSDAADSNTISVVGGLFEGLVRLDETGKAVPGMAAGWTVSADGRTYTFTLRAGARWSNKQPVKASDFEYAWKNSLAPASIKPTVYKLYVLENAESYNTGSLKDDAKIGVKAVDEHTLRVTLKEPLAYFPRMLAEPIFDPVYAPGAKADPGWAQRRGDLATNGPFKLMAWDESGVKLAKNADYYDAASVHFATVRFDASTGESQATRYGEGKLDWFDATGMDLASILVKSAVAMDTAMEAMPSGSTYYYQINLNKRPFTNLNIRKALAMAIDRRSIGYGTPAFGFVADGIAGAKQSFRAEVPDGAYFAEDAALARQLLAKGLAEEGLKKLPPIAISLNAGAHESVAKTVAAAWKRNLGVSASVKVLEWGELLKNRREQHFDIARAGWGADYNDPASFLTYFSSWSADNDSGWSSPAYDAILRQANRTTDIVARNKLYARAEKQLMDNMVLLPLYYYVSNIVHRATLKQVYLDSGGSVAYTRGYFEK</sequence>
<dbReference type="Pfam" id="PF00496">
    <property type="entry name" value="SBP_bac_5"/>
    <property type="match status" value="1"/>
</dbReference>
<dbReference type="CDD" id="cd08504">
    <property type="entry name" value="PBP2_OppA"/>
    <property type="match status" value="1"/>
</dbReference>
<dbReference type="Gene3D" id="3.90.76.10">
    <property type="entry name" value="Dipeptide-binding Protein, Domain 1"/>
    <property type="match status" value="1"/>
</dbReference>
<comment type="subcellular location">
    <subcellularLocation>
        <location evidence="1">Cell envelope</location>
    </subcellularLocation>
</comment>
<proteinExistence type="inferred from homology"/>
<evidence type="ECO:0000256" key="4">
    <source>
        <dbReference type="ARBA" id="ARBA00022729"/>
    </source>
</evidence>
<protein>
    <submittedName>
        <fullName evidence="8">Peptide ABC transporter substrate-binding protein</fullName>
    </submittedName>
</protein>
<keyword evidence="3" id="KW-0813">Transport</keyword>
<evidence type="ECO:0000313" key="9">
    <source>
        <dbReference type="Proteomes" id="UP000558113"/>
    </source>
</evidence>
<name>A0A7X4YR10_9BACL</name>
<feature type="domain" description="Solute-binding protein family 5" evidence="7">
    <location>
        <begin position="74"/>
        <end position="451"/>
    </location>
</feature>
<evidence type="ECO:0000259" key="7">
    <source>
        <dbReference type="Pfam" id="PF00496"/>
    </source>
</evidence>
<comment type="similarity">
    <text evidence="2">Belongs to the bacterial solute-binding protein 5 family.</text>
</comment>
<dbReference type="PANTHER" id="PTHR30290:SF10">
    <property type="entry name" value="PERIPLASMIC OLIGOPEPTIDE-BINDING PROTEIN-RELATED"/>
    <property type="match status" value="1"/>
</dbReference>
<dbReference type="FunFam" id="3.90.76.10:FF:000001">
    <property type="entry name" value="Oligopeptide ABC transporter substrate-binding protein"/>
    <property type="match status" value="1"/>
</dbReference>
<dbReference type="Gene3D" id="3.10.105.10">
    <property type="entry name" value="Dipeptide-binding Protein, Domain 3"/>
    <property type="match status" value="1"/>
</dbReference>
<keyword evidence="5" id="KW-0571">Peptide transport</keyword>
<dbReference type="EMBL" id="JAAAMU010000006">
    <property type="protein sequence ID" value="NBC70011.1"/>
    <property type="molecule type" value="Genomic_DNA"/>
</dbReference>
<dbReference type="Proteomes" id="UP000558113">
    <property type="component" value="Unassembled WGS sequence"/>
</dbReference>
<reference evidence="8 9" key="1">
    <citation type="submission" date="2020-01" db="EMBL/GenBank/DDBJ databases">
        <title>Paenibacillus soybeanensis sp. nov. isolated from the nodules of soybean (Glycine max(L.) Merr).</title>
        <authorList>
            <person name="Wang H."/>
        </authorList>
    </citation>
    <scope>NUCLEOTIDE SEQUENCE [LARGE SCALE GENOMIC DNA]</scope>
    <source>
        <strain evidence="8 9">DSM 23054</strain>
    </source>
</reference>
<dbReference type="InterPro" id="IPR000914">
    <property type="entry name" value="SBP_5_dom"/>
</dbReference>
<accession>A0A7X4YR10</accession>
<dbReference type="PIRSF" id="PIRSF002741">
    <property type="entry name" value="MppA"/>
    <property type="match status" value="1"/>
</dbReference>
<dbReference type="InterPro" id="IPR030678">
    <property type="entry name" value="Peptide/Ni-bd"/>
</dbReference>
<dbReference type="PANTHER" id="PTHR30290">
    <property type="entry name" value="PERIPLASMIC BINDING COMPONENT OF ABC TRANSPORTER"/>
    <property type="match status" value="1"/>
</dbReference>
<keyword evidence="5" id="KW-0653">Protein transport</keyword>
<evidence type="ECO:0000256" key="6">
    <source>
        <dbReference type="SAM" id="SignalP"/>
    </source>
</evidence>
<dbReference type="GO" id="GO:0043190">
    <property type="term" value="C:ATP-binding cassette (ABC) transporter complex"/>
    <property type="evidence" value="ECO:0007669"/>
    <property type="project" value="InterPro"/>
</dbReference>
<evidence type="ECO:0000256" key="1">
    <source>
        <dbReference type="ARBA" id="ARBA00004196"/>
    </source>
</evidence>